<evidence type="ECO:0000313" key="3">
    <source>
        <dbReference type="Proteomes" id="UP000485058"/>
    </source>
</evidence>
<name>A0A6A0AGV1_HAELA</name>
<accession>A0A6A0AGV1</accession>
<gene>
    <name evidence="2" type="ORF">HaLaN_30960</name>
</gene>
<proteinExistence type="predicted"/>
<dbReference type="EMBL" id="BLLF01005993">
    <property type="protein sequence ID" value="GFH31842.1"/>
    <property type="molecule type" value="Genomic_DNA"/>
</dbReference>
<comment type="caution">
    <text evidence="2">The sequence shown here is derived from an EMBL/GenBank/DDBJ whole genome shotgun (WGS) entry which is preliminary data.</text>
</comment>
<evidence type="ECO:0000313" key="2">
    <source>
        <dbReference type="EMBL" id="GFH31842.1"/>
    </source>
</evidence>
<protein>
    <submittedName>
        <fullName evidence="2">Uncharacterized protein</fullName>
    </submittedName>
</protein>
<sequence>MAATLLASGVSIVSLALRSEPSPDAEAADGSSYAVMGVAWLLPCILEPARSRLYLTWAALYAAPFLRDGFDLTGWEAADLDPDELLEMQQFDRQLLERERRRRSGS</sequence>
<keyword evidence="1" id="KW-0732">Signal</keyword>
<feature type="signal peptide" evidence="1">
    <location>
        <begin position="1"/>
        <end position="18"/>
    </location>
</feature>
<evidence type="ECO:0000256" key="1">
    <source>
        <dbReference type="SAM" id="SignalP"/>
    </source>
</evidence>
<feature type="chain" id="PRO_5025610189" evidence="1">
    <location>
        <begin position="19"/>
        <end position="106"/>
    </location>
</feature>
<keyword evidence="3" id="KW-1185">Reference proteome</keyword>
<dbReference type="AlphaFoldDB" id="A0A6A0AGV1"/>
<organism evidence="2 3">
    <name type="scientific">Haematococcus lacustris</name>
    <name type="common">Green alga</name>
    <name type="synonym">Haematococcus pluvialis</name>
    <dbReference type="NCBI Taxonomy" id="44745"/>
    <lineage>
        <taxon>Eukaryota</taxon>
        <taxon>Viridiplantae</taxon>
        <taxon>Chlorophyta</taxon>
        <taxon>core chlorophytes</taxon>
        <taxon>Chlorophyceae</taxon>
        <taxon>CS clade</taxon>
        <taxon>Chlamydomonadales</taxon>
        <taxon>Haematococcaceae</taxon>
        <taxon>Haematococcus</taxon>
    </lineage>
</organism>
<reference evidence="2 3" key="1">
    <citation type="submission" date="2020-02" db="EMBL/GenBank/DDBJ databases">
        <title>Draft genome sequence of Haematococcus lacustris strain NIES-144.</title>
        <authorList>
            <person name="Morimoto D."/>
            <person name="Nakagawa S."/>
            <person name="Yoshida T."/>
            <person name="Sawayama S."/>
        </authorList>
    </citation>
    <scope>NUCLEOTIDE SEQUENCE [LARGE SCALE GENOMIC DNA]</scope>
    <source>
        <strain evidence="2 3">NIES-144</strain>
    </source>
</reference>
<dbReference type="Proteomes" id="UP000485058">
    <property type="component" value="Unassembled WGS sequence"/>
</dbReference>